<dbReference type="SUPFAM" id="SSF53335">
    <property type="entry name" value="S-adenosyl-L-methionine-dependent methyltransferases"/>
    <property type="match status" value="1"/>
</dbReference>
<reference evidence="5" key="1">
    <citation type="submission" date="2015-10" db="EMBL/GenBank/DDBJ databases">
        <authorList>
            <person name="Regsiter A."/>
            <person name="william w."/>
        </authorList>
    </citation>
    <scope>NUCLEOTIDE SEQUENCE</scope>
    <source>
        <strain evidence="5">Montdore</strain>
    </source>
</reference>
<evidence type="ECO:0000313" key="6">
    <source>
        <dbReference type="Proteomes" id="UP001412239"/>
    </source>
</evidence>
<accession>A0A292Q773</accession>
<protein>
    <recommendedName>
        <fullName evidence="7">S-adenosyl-L-methionine-dependent methyltransferase</fullName>
    </recommendedName>
</protein>
<evidence type="ECO:0000256" key="1">
    <source>
        <dbReference type="ARBA" id="ARBA00022553"/>
    </source>
</evidence>
<dbReference type="PANTHER" id="PTHR32183">
    <property type="match status" value="1"/>
</dbReference>
<dbReference type="AlphaFoldDB" id="A0A292Q773"/>
<dbReference type="GO" id="GO:0032259">
    <property type="term" value="P:methylation"/>
    <property type="evidence" value="ECO:0007669"/>
    <property type="project" value="UniProtKB-KW"/>
</dbReference>
<evidence type="ECO:0000256" key="3">
    <source>
        <dbReference type="ARBA" id="ARBA00022679"/>
    </source>
</evidence>
<keyword evidence="4" id="KW-0949">S-adenosyl-L-methionine</keyword>
<dbReference type="InterPro" id="IPR029063">
    <property type="entry name" value="SAM-dependent_MTases_sf"/>
</dbReference>
<evidence type="ECO:0000256" key="4">
    <source>
        <dbReference type="ARBA" id="ARBA00022691"/>
    </source>
</evidence>
<evidence type="ECO:0000256" key="2">
    <source>
        <dbReference type="ARBA" id="ARBA00022603"/>
    </source>
</evidence>
<keyword evidence="6" id="KW-1185">Reference proteome</keyword>
<dbReference type="Proteomes" id="UP001412239">
    <property type="component" value="Unassembled WGS sequence"/>
</dbReference>
<gene>
    <name evidence="5" type="ORF">GSTUAT00000365001</name>
</gene>
<keyword evidence="3" id="KW-0808">Transferase</keyword>
<name>A0A292Q773_9PEZI</name>
<dbReference type="EMBL" id="LN890945">
    <property type="protein sequence ID" value="CUS15662.1"/>
    <property type="molecule type" value="Genomic_DNA"/>
</dbReference>
<dbReference type="PROSITE" id="PS51585">
    <property type="entry name" value="SAM_MT_TPMT"/>
    <property type="match status" value="1"/>
</dbReference>
<proteinExistence type="predicted"/>
<dbReference type="GO" id="GO:0008757">
    <property type="term" value="F:S-adenosylmethionine-dependent methyltransferase activity"/>
    <property type="evidence" value="ECO:0007669"/>
    <property type="project" value="InterPro"/>
</dbReference>
<dbReference type="Gene3D" id="3.40.50.150">
    <property type="entry name" value="Vaccinia Virus protein VP39"/>
    <property type="match status" value="1"/>
</dbReference>
<evidence type="ECO:0000313" key="5">
    <source>
        <dbReference type="EMBL" id="CUS15662.1"/>
    </source>
</evidence>
<sequence>MPLHPSNTEDMFHTAEDILQPTQARERFREHFLVPIETHDQKWVDLWEGGEFLPWDKGTASPALVDLLNQQKENPIFVAHNHKSGPKTALVPGCGRGYDVLLLAQHGYHAVGVDISAKAIDDAQAWIDNEIQRLKAVGGPLPTGQIDLISGDFFKDDWVAQVGIDANGGFDVIYDYAFLVALNPALRTNVAARMHQLLAPGQGVLIALEYPLFRPVETGGPPHGIRSSDYDGLFGGKFLKALHYMPERTHKVGEGSDMVSVWVKQIPPKYSKM</sequence>
<keyword evidence="1" id="KW-0597">Phosphoprotein</keyword>
<evidence type="ECO:0008006" key="7">
    <source>
        <dbReference type="Google" id="ProtNLM"/>
    </source>
</evidence>
<dbReference type="InterPro" id="IPR008854">
    <property type="entry name" value="TPMT"/>
</dbReference>
<dbReference type="CDD" id="cd02440">
    <property type="entry name" value="AdoMet_MTases"/>
    <property type="match status" value="1"/>
</dbReference>
<dbReference type="PANTHER" id="PTHR32183:SF6">
    <property type="entry name" value="CYSTEINE SULFINATE DESULFINASE_CYSTEINE DESULFURASE AND RELATED ENZYMES"/>
    <property type="match status" value="1"/>
</dbReference>
<keyword evidence="2" id="KW-0489">Methyltransferase</keyword>
<dbReference type="Pfam" id="PF05724">
    <property type="entry name" value="TPMT"/>
    <property type="match status" value="1"/>
</dbReference>
<organism evidence="5 6">
    <name type="scientific">Tuber aestivum</name>
    <name type="common">summer truffle</name>
    <dbReference type="NCBI Taxonomy" id="59557"/>
    <lineage>
        <taxon>Eukaryota</taxon>
        <taxon>Fungi</taxon>
        <taxon>Dikarya</taxon>
        <taxon>Ascomycota</taxon>
        <taxon>Pezizomycotina</taxon>
        <taxon>Pezizomycetes</taxon>
        <taxon>Pezizales</taxon>
        <taxon>Tuberaceae</taxon>
        <taxon>Tuber</taxon>
    </lineage>
</organism>